<organism evidence="1 2">
    <name type="scientific">Acetobacter cerevisiae</name>
    <dbReference type="NCBI Taxonomy" id="178900"/>
    <lineage>
        <taxon>Bacteria</taxon>
        <taxon>Pseudomonadati</taxon>
        <taxon>Pseudomonadota</taxon>
        <taxon>Alphaproteobacteria</taxon>
        <taxon>Acetobacterales</taxon>
        <taxon>Acetobacteraceae</taxon>
        <taxon>Acetobacter</taxon>
    </lineage>
</organism>
<dbReference type="Proteomes" id="UP000075312">
    <property type="component" value="Unassembled WGS sequence"/>
</dbReference>
<reference evidence="1 2" key="1">
    <citation type="submission" date="2015-06" db="EMBL/GenBank/DDBJ databases">
        <title>Improved classification and identification of acetic acid bacteria using matrix-assisted laser desorption/ionization time-of-flight mass spectrometry; Gluconobacter nephelii and Gluconobacter uchimurae are later heterotypic synonyms of Gluconobacter japonicus and Gluconobacter oxydans, respectively.</title>
        <authorList>
            <person name="Li L."/>
            <person name="Cleenwerck I."/>
            <person name="De Vuyst L."/>
            <person name="Vandamme P."/>
        </authorList>
    </citation>
    <scope>NUCLEOTIDE SEQUENCE [LARGE SCALE GENOMIC DNA]</scope>
    <source>
        <strain evidence="1 2">LMG 1608</strain>
    </source>
</reference>
<dbReference type="PANTHER" id="PTHR41313:SF1">
    <property type="entry name" value="DNA METHYLASE ADENINE-SPECIFIC DOMAIN-CONTAINING PROTEIN"/>
    <property type="match status" value="1"/>
</dbReference>
<dbReference type="EMBL" id="LHZY01000164">
    <property type="protein sequence ID" value="KXV68129.1"/>
    <property type="molecule type" value="Genomic_DNA"/>
</dbReference>
<feature type="non-terminal residue" evidence="1">
    <location>
        <position position="1"/>
    </location>
</feature>
<protein>
    <submittedName>
        <fullName evidence="1">Lactate dehydrogenase</fullName>
    </submittedName>
</protein>
<evidence type="ECO:0000313" key="2">
    <source>
        <dbReference type="Proteomes" id="UP000075312"/>
    </source>
</evidence>
<dbReference type="InterPro" id="IPR052933">
    <property type="entry name" value="DNA_Protect_Modify"/>
</dbReference>
<dbReference type="PANTHER" id="PTHR41313">
    <property type="entry name" value="ADENINE-SPECIFIC METHYLTRANSFERASE"/>
    <property type="match status" value="1"/>
</dbReference>
<name>A0A149UJH6_9PROT</name>
<evidence type="ECO:0000313" key="1">
    <source>
        <dbReference type="EMBL" id="KXV68129.1"/>
    </source>
</evidence>
<accession>A0A149UJH6</accession>
<dbReference type="PATRIC" id="fig|178900.6.peg.38"/>
<proteinExistence type="predicted"/>
<sequence>NSHSKVTLFMGGLPNVGRYMDLDALVARNLHEFDAWAANFGETRTELELQPNGLYKPVTRFTEFVNVADLMAMYRDFADVVQSDELARYVKLPSVKGGNRQIVVAESTEDFRAFQQTLAERMRAIEARSGRPQKGDDIILSVMNDARHGAIDLRFIAPWADDDPHSKLNVMIRKVFEIWHETSANRYTNPETGRAYDLPGAVQMIFSDLGTQASQSKRGFSAYNWIRSELIRMGVPAEQIAFMQDYDKAAAKLRLFGDLNAGRKRILIGSTATMGTGVNAQQRLKALHHLDADFSHLRQFRVI</sequence>
<feature type="non-terminal residue" evidence="1">
    <location>
        <position position="303"/>
    </location>
</feature>
<dbReference type="AlphaFoldDB" id="A0A149UJH6"/>
<comment type="caution">
    <text evidence="1">The sequence shown here is derived from an EMBL/GenBank/DDBJ whole genome shotgun (WGS) entry which is preliminary data.</text>
</comment>
<gene>
    <name evidence="1" type="ORF">AD952_14695</name>
</gene>